<evidence type="ECO:0000256" key="3">
    <source>
        <dbReference type="ARBA" id="ARBA00022840"/>
    </source>
</evidence>
<keyword evidence="2" id="KW-0547">Nucleotide-binding</keyword>
<evidence type="ECO:0000256" key="2">
    <source>
        <dbReference type="ARBA" id="ARBA00022741"/>
    </source>
</evidence>
<dbReference type="SUPFAM" id="SSF50331">
    <property type="entry name" value="MOP-like"/>
    <property type="match status" value="1"/>
</dbReference>
<name>A0A0L7B4Y8_BIFBR</name>
<dbReference type="InterPro" id="IPR008995">
    <property type="entry name" value="Mo/tungstate-bd_C_term_dom"/>
</dbReference>
<gene>
    <name evidence="5" type="ORF">BBM1128_02440</name>
</gene>
<dbReference type="PATRIC" id="fig|1365965.3.peg.496"/>
<dbReference type="GO" id="GO:0140359">
    <property type="term" value="F:ABC-type transporter activity"/>
    <property type="evidence" value="ECO:0007669"/>
    <property type="project" value="UniProtKB-ARBA"/>
</dbReference>
<dbReference type="InterPro" id="IPR027417">
    <property type="entry name" value="P-loop_NTPase"/>
</dbReference>
<feature type="domain" description="ABC transporter" evidence="4">
    <location>
        <begin position="83"/>
        <end position="315"/>
    </location>
</feature>
<dbReference type="EMBL" id="AVQD01000004">
    <property type="protein sequence ID" value="KOA42556.1"/>
    <property type="molecule type" value="Genomic_DNA"/>
</dbReference>
<evidence type="ECO:0000256" key="1">
    <source>
        <dbReference type="ARBA" id="ARBA00022448"/>
    </source>
</evidence>
<comment type="caution">
    <text evidence="5">The sequence shown here is derived from an EMBL/GenBank/DDBJ whole genome shotgun (WGS) entry which is preliminary data.</text>
</comment>
<dbReference type="PANTHER" id="PTHR42781:SF4">
    <property type="entry name" value="SPERMIDINE_PUTRESCINE IMPORT ATP-BINDING PROTEIN POTA"/>
    <property type="match status" value="1"/>
</dbReference>
<dbReference type="FunFam" id="3.40.50.300:FF:000042">
    <property type="entry name" value="Maltose/maltodextrin ABC transporter, ATP-binding protein"/>
    <property type="match status" value="1"/>
</dbReference>
<protein>
    <submittedName>
        <fullName evidence="5">ABC transporter ATP-binding protein</fullName>
    </submittedName>
</protein>
<dbReference type="RefSeq" id="WP_025221140.1">
    <property type="nucleotide sequence ID" value="NZ_AVQD01000004.1"/>
</dbReference>
<dbReference type="SMART" id="SM00382">
    <property type="entry name" value="AAA"/>
    <property type="match status" value="1"/>
</dbReference>
<dbReference type="Proteomes" id="UP000037193">
    <property type="component" value="Unassembled WGS sequence"/>
</dbReference>
<organism evidence="5 6">
    <name type="scientific">Bifidobacterium breve MCC 1128</name>
    <dbReference type="NCBI Taxonomy" id="1365965"/>
    <lineage>
        <taxon>Bacteria</taxon>
        <taxon>Bacillati</taxon>
        <taxon>Actinomycetota</taxon>
        <taxon>Actinomycetes</taxon>
        <taxon>Bifidobacteriales</taxon>
        <taxon>Bifidobacteriaceae</taxon>
        <taxon>Bifidobacterium</taxon>
    </lineage>
</organism>
<dbReference type="InterPro" id="IPR003593">
    <property type="entry name" value="AAA+_ATPase"/>
</dbReference>
<evidence type="ECO:0000259" key="4">
    <source>
        <dbReference type="PROSITE" id="PS50893"/>
    </source>
</evidence>
<keyword evidence="1" id="KW-0813">Transport</keyword>
<dbReference type="Gene3D" id="2.40.50.100">
    <property type="match status" value="1"/>
</dbReference>
<dbReference type="GO" id="GO:0005524">
    <property type="term" value="F:ATP binding"/>
    <property type="evidence" value="ECO:0007669"/>
    <property type="project" value="UniProtKB-KW"/>
</dbReference>
<reference evidence="5 6" key="1">
    <citation type="journal article" date="2015" name="Int J Genomics">
        <title>Comparative Genomics Revealed Genetic Diversity and Species/Strain-Level Differences in Carbohydrate Metabolism of Three Probiotic Bifidobacterial Species.</title>
        <authorList>
            <person name="Odamaki T."/>
            <person name="Horigome A."/>
            <person name="Sugahara H."/>
            <person name="Hashikura N."/>
            <person name="Minami J."/>
            <person name="Xiao J.Z."/>
            <person name="Abe F."/>
        </authorList>
    </citation>
    <scope>NUCLEOTIDE SEQUENCE [LARGE SCALE GENOMIC DNA]</scope>
    <source>
        <strain evidence="5 6">MCC 1128</strain>
    </source>
</reference>
<dbReference type="GO" id="GO:0016887">
    <property type="term" value="F:ATP hydrolysis activity"/>
    <property type="evidence" value="ECO:0007669"/>
    <property type="project" value="InterPro"/>
</dbReference>
<evidence type="ECO:0000313" key="5">
    <source>
        <dbReference type="EMBL" id="KOA42556.1"/>
    </source>
</evidence>
<dbReference type="SUPFAM" id="SSF52540">
    <property type="entry name" value="P-loop containing nucleoside triphosphate hydrolases"/>
    <property type="match status" value="1"/>
</dbReference>
<dbReference type="PROSITE" id="PS50893">
    <property type="entry name" value="ABC_TRANSPORTER_2"/>
    <property type="match status" value="1"/>
</dbReference>
<dbReference type="AlphaFoldDB" id="A0A0L7B4Y8"/>
<dbReference type="InterPro" id="IPR003439">
    <property type="entry name" value="ABC_transporter-like_ATP-bd"/>
</dbReference>
<proteinExistence type="predicted"/>
<dbReference type="GO" id="GO:0043190">
    <property type="term" value="C:ATP-binding cassette (ABC) transporter complex"/>
    <property type="evidence" value="ECO:0007669"/>
    <property type="project" value="UniProtKB-ARBA"/>
</dbReference>
<dbReference type="Pfam" id="PF00005">
    <property type="entry name" value="ABC_tran"/>
    <property type="match status" value="1"/>
</dbReference>
<sequence>MIMSFRSMFGHEASHEAVADVAPTVGTGSDVQPVAPATSAQTAAEDAFKNDPTATLEGVRGKDVTKAAKALLKDTVKRGGGSIQMQNVIKIYPGSTVHALDDFNLDIKPGEMVVLLGGSGCGKSTALRSLAGLEDIQGGRIMVGGQDVTGVPVNKREMAMVFQAYSLFPHMTALENVEFGLEVRGMGKAERRKIAMEQLELVGLADQAKKYTQQMSGGQQQRVALARALAVKPRVLLLDEPLSALDAKVRVQLRDQIRRIQLNTGTTTVFVTHDQEEALAVADRIGVMNKGKIEQIAAPQDLYQRPATEYVATFIGLTNRLPGASNGDEAVVFGQRVPLLEGSAKGDSVAVLVRPENLTLTAAAQHDSHVGERARVEVIHFLGSLVRVDTVITSGEYQRWNKGEQLKVTVQLPASELPAGLAVGDEVVVAPRAVAALAC</sequence>
<dbReference type="PROSITE" id="PS00211">
    <property type="entry name" value="ABC_TRANSPORTER_1"/>
    <property type="match status" value="1"/>
</dbReference>
<dbReference type="InterPro" id="IPR017871">
    <property type="entry name" value="ABC_transporter-like_CS"/>
</dbReference>
<dbReference type="Gene3D" id="3.40.50.300">
    <property type="entry name" value="P-loop containing nucleotide triphosphate hydrolases"/>
    <property type="match status" value="1"/>
</dbReference>
<accession>A0A0L7B4Y8</accession>
<dbReference type="InterPro" id="IPR050093">
    <property type="entry name" value="ABC_SmlMolc_Importer"/>
</dbReference>
<keyword evidence="3 5" id="KW-0067">ATP-binding</keyword>
<dbReference type="PANTHER" id="PTHR42781">
    <property type="entry name" value="SPERMIDINE/PUTRESCINE IMPORT ATP-BINDING PROTEIN POTA"/>
    <property type="match status" value="1"/>
</dbReference>
<evidence type="ECO:0000313" key="6">
    <source>
        <dbReference type="Proteomes" id="UP000037193"/>
    </source>
</evidence>